<gene>
    <name evidence="10" type="ORF">SPI_06541</name>
</gene>
<dbReference type="OrthoDB" id="10251744at2759"/>
<dbReference type="SUPFAM" id="SSF158573">
    <property type="entry name" value="GINS helical bundle-like"/>
    <property type="match status" value="1"/>
</dbReference>
<comment type="caution">
    <text evidence="10">The sequence shown here is derived from an EMBL/GenBank/DDBJ whole genome shotgun (WGS) entry which is preliminary data.</text>
</comment>
<reference evidence="10 11" key="1">
    <citation type="journal article" date="2016" name="Genome Biol. Evol.">
        <title>Divergent and convergent evolution of fungal pathogenicity.</title>
        <authorList>
            <person name="Shang Y."/>
            <person name="Xiao G."/>
            <person name="Zheng P."/>
            <person name="Cen K."/>
            <person name="Zhan S."/>
            <person name="Wang C."/>
        </authorList>
    </citation>
    <scope>NUCLEOTIDE SEQUENCE [LARGE SCALE GENOMIC DNA]</scope>
    <source>
        <strain evidence="10 11">RCEF 264</strain>
    </source>
</reference>
<dbReference type="AlphaFoldDB" id="A0A167RCN0"/>
<evidence type="ECO:0000256" key="2">
    <source>
        <dbReference type="ARBA" id="ARBA00006343"/>
    </source>
</evidence>
<evidence type="ECO:0000256" key="1">
    <source>
        <dbReference type="ARBA" id="ARBA00004123"/>
    </source>
</evidence>
<comment type="similarity">
    <text evidence="2 6">Belongs to the GINS3/PSF3 family.</text>
</comment>
<dbReference type="GO" id="GO:1902975">
    <property type="term" value="P:mitotic DNA replication initiation"/>
    <property type="evidence" value="ECO:0007669"/>
    <property type="project" value="TreeGrafter"/>
</dbReference>
<evidence type="ECO:0000256" key="6">
    <source>
        <dbReference type="RuleBase" id="RU367161"/>
    </source>
</evidence>
<dbReference type="InterPro" id="IPR021151">
    <property type="entry name" value="GINS_A"/>
</dbReference>
<accession>A0A167RCN0</accession>
<keyword evidence="11" id="KW-1185">Reference proteome</keyword>
<feature type="domain" description="GINS subunit" evidence="8">
    <location>
        <begin position="92"/>
        <end position="157"/>
    </location>
</feature>
<evidence type="ECO:0000256" key="3">
    <source>
        <dbReference type="ARBA" id="ARBA00015140"/>
    </source>
</evidence>
<evidence type="ECO:0000313" key="10">
    <source>
        <dbReference type="EMBL" id="OAA58468.1"/>
    </source>
</evidence>
<dbReference type="PANTHER" id="PTHR22768">
    <property type="entry name" value="DNA REPLICATION COMPLEX GINS PROTEIN PSF3"/>
    <property type="match status" value="1"/>
</dbReference>
<comment type="subcellular location">
    <subcellularLocation>
        <location evidence="1 6">Nucleus</location>
    </subcellularLocation>
</comment>
<dbReference type="Pfam" id="PF22466">
    <property type="entry name" value="PSF3_N"/>
    <property type="match status" value="1"/>
</dbReference>
<evidence type="ECO:0000256" key="5">
    <source>
        <dbReference type="ARBA" id="ARBA00023242"/>
    </source>
</evidence>
<dbReference type="CDD" id="cd21693">
    <property type="entry name" value="GINS_B_Psf3"/>
    <property type="match status" value="1"/>
</dbReference>
<sequence length="260" mass="27198">MSYYDVNAILTDAEKIPCEFQIDVPGLGYLDHTPAHTLRAGTRLQLPLWLAEMLALANPAASHNDDDDDGNNGNAAAASARPFLTLNLPPALAPDVLQALKADPRAVPLRDQSAHFYALATRMLDLFEERDLAAVLRAAFVGRAAEIRLHGRKMGGSSAVGGSGGSSSSGGGGGDSGDRGGGGRGGGGGGGTGDKRDSDGNSHNNNNNGTSSNTSSNLGIGWAGQEFLRGLDEWERQLFRQAHDGAKAGREFLDNVKRNY</sequence>
<dbReference type="CDD" id="cd11713">
    <property type="entry name" value="GINS_A_psf3"/>
    <property type="match status" value="1"/>
</dbReference>
<feature type="compositionally biased region" description="Low complexity" evidence="7">
    <location>
        <begin position="201"/>
        <end position="217"/>
    </location>
</feature>
<feature type="compositionally biased region" description="Gly residues" evidence="7">
    <location>
        <begin position="158"/>
        <end position="192"/>
    </location>
</feature>
<comment type="subunit">
    <text evidence="6">Component of the GINS complex.</text>
</comment>
<dbReference type="Gene3D" id="1.20.58.2050">
    <property type="match status" value="1"/>
</dbReference>
<dbReference type="Proteomes" id="UP000076874">
    <property type="component" value="Unassembled WGS sequence"/>
</dbReference>
<evidence type="ECO:0000259" key="8">
    <source>
        <dbReference type="Pfam" id="PF05916"/>
    </source>
</evidence>
<organism evidence="10 11">
    <name type="scientific">Niveomyces insectorum RCEF 264</name>
    <dbReference type="NCBI Taxonomy" id="1081102"/>
    <lineage>
        <taxon>Eukaryota</taxon>
        <taxon>Fungi</taxon>
        <taxon>Dikarya</taxon>
        <taxon>Ascomycota</taxon>
        <taxon>Pezizomycotina</taxon>
        <taxon>Sordariomycetes</taxon>
        <taxon>Hypocreomycetidae</taxon>
        <taxon>Hypocreales</taxon>
        <taxon>Cordycipitaceae</taxon>
        <taxon>Niveomyces</taxon>
    </lineage>
</organism>
<dbReference type="Pfam" id="PF05916">
    <property type="entry name" value="Sld5"/>
    <property type="match status" value="1"/>
</dbReference>
<evidence type="ECO:0000256" key="7">
    <source>
        <dbReference type="SAM" id="MobiDB-lite"/>
    </source>
</evidence>
<dbReference type="InterPro" id="IPR055221">
    <property type="entry name" value="PSF3_N"/>
</dbReference>
<evidence type="ECO:0000256" key="4">
    <source>
        <dbReference type="ARBA" id="ARBA00022705"/>
    </source>
</evidence>
<dbReference type="InterPro" id="IPR038437">
    <property type="entry name" value="GINS_Psf3_sf"/>
</dbReference>
<proteinExistence type="inferred from homology"/>
<comment type="function">
    <text evidence="6">The GINS complex plays an essential role in the initiation of DNA replication.</text>
</comment>
<dbReference type="PANTHER" id="PTHR22768:SF0">
    <property type="entry name" value="DNA REPLICATION COMPLEX GINS PROTEIN PSF3"/>
    <property type="match status" value="1"/>
</dbReference>
<protein>
    <recommendedName>
        <fullName evidence="3 6">DNA replication complex GINS protein PSF3</fullName>
    </recommendedName>
</protein>
<dbReference type="EMBL" id="AZHD01000012">
    <property type="protein sequence ID" value="OAA58468.1"/>
    <property type="molecule type" value="Genomic_DNA"/>
</dbReference>
<keyword evidence="4 6" id="KW-0235">DNA replication</keyword>
<dbReference type="GO" id="GO:0000811">
    <property type="term" value="C:GINS complex"/>
    <property type="evidence" value="ECO:0007669"/>
    <property type="project" value="UniProtKB-UniRule"/>
</dbReference>
<keyword evidence="5 6" id="KW-0539">Nucleus</keyword>
<evidence type="ECO:0000313" key="11">
    <source>
        <dbReference type="Proteomes" id="UP000076874"/>
    </source>
</evidence>
<feature type="domain" description="DNA replication complex GINS protein PSF3 N-terminal" evidence="9">
    <location>
        <begin position="4"/>
        <end position="55"/>
    </location>
</feature>
<dbReference type="STRING" id="1081102.A0A167RCN0"/>
<dbReference type="SUPFAM" id="SSF160059">
    <property type="entry name" value="PriA/YqbF domain"/>
    <property type="match status" value="1"/>
</dbReference>
<dbReference type="InterPro" id="IPR010492">
    <property type="entry name" value="GINS_Psf3"/>
</dbReference>
<dbReference type="InterPro" id="IPR036224">
    <property type="entry name" value="GINS_bundle-like_dom_sf"/>
</dbReference>
<evidence type="ECO:0000259" key="9">
    <source>
        <dbReference type="Pfam" id="PF22466"/>
    </source>
</evidence>
<name>A0A167RCN0_9HYPO</name>
<feature type="region of interest" description="Disordered" evidence="7">
    <location>
        <begin position="153"/>
        <end position="219"/>
    </location>
</feature>